<dbReference type="Proteomes" id="UP001390339">
    <property type="component" value="Unassembled WGS sequence"/>
</dbReference>
<dbReference type="EMBL" id="JAPCWZ010000009">
    <property type="protein sequence ID" value="KAK8851713.1"/>
    <property type="molecule type" value="Genomic_DNA"/>
</dbReference>
<keyword evidence="2" id="KW-1185">Reference proteome</keyword>
<name>A0ABR2HRV8_9PEZI</name>
<comment type="caution">
    <text evidence="1">The sequence shown here is derived from an EMBL/GenBank/DDBJ whole genome shotgun (WGS) entry which is preliminary data.</text>
</comment>
<proteinExistence type="predicted"/>
<organism evidence="1 2">
    <name type="scientific">Apiospora arundinis</name>
    <dbReference type="NCBI Taxonomy" id="335852"/>
    <lineage>
        <taxon>Eukaryota</taxon>
        <taxon>Fungi</taxon>
        <taxon>Dikarya</taxon>
        <taxon>Ascomycota</taxon>
        <taxon>Pezizomycotina</taxon>
        <taxon>Sordariomycetes</taxon>
        <taxon>Xylariomycetidae</taxon>
        <taxon>Amphisphaeriales</taxon>
        <taxon>Apiosporaceae</taxon>
        <taxon>Apiospora</taxon>
    </lineage>
</organism>
<reference evidence="1 2" key="1">
    <citation type="journal article" date="2024" name="IMA Fungus">
        <title>Apiospora arundinis, a panoply of carbohydrate-active enzymes and secondary metabolites.</title>
        <authorList>
            <person name="Sorensen T."/>
            <person name="Petersen C."/>
            <person name="Muurmann A.T."/>
            <person name="Christiansen J.V."/>
            <person name="Brundto M.L."/>
            <person name="Overgaard C.K."/>
            <person name="Boysen A.T."/>
            <person name="Wollenberg R.D."/>
            <person name="Larsen T.O."/>
            <person name="Sorensen J.L."/>
            <person name="Nielsen K.L."/>
            <person name="Sondergaard T.E."/>
        </authorList>
    </citation>
    <scope>NUCLEOTIDE SEQUENCE [LARGE SCALE GENOMIC DNA]</scope>
    <source>
        <strain evidence="1 2">AAU 773</strain>
    </source>
</reference>
<sequence>MESQTMDKFQLPDVNGLLVTADNPARADLSGMDHPRCAALHNYLVHYAWAAEGGDPASLRSNHGTFFVMHGAAAGEVRQRIDASVVAFLEAAIVPPSPADTNSPCPPFFFWAEGLSDPEELFANDTADLYDRSADSLLCLYRHGQGGESGGGLFYDQDHHRAAVFMHMDDHGFAMPIEEHQELWHPLETILSNWIDLLHMGKIVASPTDAPSIYDTEKFGPWEWRPYSEAQVASCMLSWDRLCSAIEARMAVTLPHLFSTSTSSTTTAVEAEAQPLLEPSTLDEASVPDPSFARAFLTRARRPCFRYIGPGIILPSANAAEFAAVQAFTRLPRSPRAVPPVCLFPADTGGDTELTEWSKFHFAGFSSSPPDPSAPTQAPAGIYSEPVDRTVNEIAEEGFRLLLPYALLGDGTMDDDVGARLSDGSWIQGGEVADLFQHGYKPFGGETYRAQRLERLLDHWREMIEGGIWSVGPKGVVGTIDNFKQADNTDHWMEYRISPTW</sequence>
<evidence type="ECO:0000313" key="1">
    <source>
        <dbReference type="EMBL" id="KAK8851713.1"/>
    </source>
</evidence>
<gene>
    <name evidence="1" type="ORF">PGQ11_014192</name>
</gene>
<evidence type="ECO:0000313" key="2">
    <source>
        <dbReference type="Proteomes" id="UP001390339"/>
    </source>
</evidence>
<evidence type="ECO:0008006" key="3">
    <source>
        <dbReference type="Google" id="ProtNLM"/>
    </source>
</evidence>
<accession>A0ABR2HRV8</accession>
<protein>
    <recommendedName>
        <fullName evidence="3">Knr4/Smi1-like domain-containing protein</fullName>
    </recommendedName>
</protein>